<evidence type="ECO:0000313" key="2">
    <source>
        <dbReference type="Proteomes" id="UP000241209"/>
    </source>
</evidence>
<proteinExistence type="predicted"/>
<comment type="caution">
    <text evidence="1">The sequence shown here is derived from an EMBL/GenBank/DDBJ whole genome shotgun (WGS) entry which is preliminary data.</text>
</comment>
<dbReference type="EMBL" id="PZFK01000002">
    <property type="protein sequence ID" value="PTI30888.1"/>
    <property type="molecule type" value="Genomic_DNA"/>
</dbReference>
<protein>
    <submittedName>
        <fullName evidence="1">Uncharacterized protein</fullName>
    </submittedName>
</protein>
<accession>A0A2T4PWN1</accession>
<evidence type="ECO:0000313" key="1">
    <source>
        <dbReference type="EMBL" id="PTI30888.1"/>
    </source>
</evidence>
<gene>
    <name evidence="1" type="ORF">BU072_01010</name>
</gene>
<dbReference type="Proteomes" id="UP000241209">
    <property type="component" value="Unassembled WGS sequence"/>
</dbReference>
<dbReference type="AlphaFoldDB" id="A0A2T4PWN1"/>
<name>A0A2T4PWN1_9STAP</name>
<organism evidence="1 2">
    <name type="scientific">Mammaliicoccus vitulinus</name>
    <dbReference type="NCBI Taxonomy" id="71237"/>
    <lineage>
        <taxon>Bacteria</taxon>
        <taxon>Bacillati</taxon>
        <taxon>Bacillota</taxon>
        <taxon>Bacilli</taxon>
        <taxon>Bacillales</taxon>
        <taxon>Staphylococcaceae</taxon>
        <taxon>Mammaliicoccus</taxon>
    </lineage>
</organism>
<reference evidence="1 2" key="1">
    <citation type="journal article" date="2016" name="Front. Microbiol.">
        <title>Comprehensive Phylogenetic Analysis of Bovine Non-aureus Staphylococci Species Based on Whole-Genome Sequencing.</title>
        <authorList>
            <person name="Naushad S."/>
            <person name="Barkema H.W."/>
            <person name="Luby C."/>
            <person name="Condas L.A."/>
            <person name="Nobrega D.B."/>
            <person name="Carson D.A."/>
            <person name="De Buck J."/>
        </authorList>
    </citation>
    <scope>NUCLEOTIDE SEQUENCE [LARGE SCALE GENOMIC DNA]</scope>
    <source>
        <strain evidence="1 2">SNUC 2204</strain>
    </source>
</reference>
<sequence>MSSLGYRLVKTSLYILKSYDFVRACLPRGMVRACSLSLILFPRASALHKIARNIHFSYIFSFVLLSTCCMLQDYTNKQHRSSVCCKTYQTSYIERLYVARLTKQAT</sequence>